<evidence type="ECO:0000256" key="6">
    <source>
        <dbReference type="ARBA" id="ARBA00022801"/>
    </source>
</evidence>
<evidence type="ECO:0000256" key="9">
    <source>
        <dbReference type="SAM" id="MobiDB-lite"/>
    </source>
</evidence>
<keyword evidence="5" id="KW-0255">Endonuclease</keyword>
<dbReference type="Pfam" id="PF00078">
    <property type="entry name" value="RVT_1"/>
    <property type="match status" value="1"/>
</dbReference>
<dbReference type="GO" id="GO:0042575">
    <property type="term" value="C:DNA polymerase complex"/>
    <property type="evidence" value="ECO:0007669"/>
    <property type="project" value="UniProtKB-ARBA"/>
</dbReference>
<dbReference type="Gene3D" id="3.30.420.10">
    <property type="entry name" value="Ribonuclease H-like superfamily/Ribonuclease H"/>
    <property type="match status" value="1"/>
</dbReference>
<dbReference type="Gene3D" id="1.10.340.70">
    <property type="match status" value="1"/>
</dbReference>
<feature type="domain" description="CCHC-type" evidence="10">
    <location>
        <begin position="76"/>
        <end position="91"/>
    </location>
</feature>
<protein>
    <recommendedName>
        <fullName evidence="1">RNA-directed DNA polymerase</fullName>
        <ecNumber evidence="1">2.7.7.49</ecNumber>
    </recommendedName>
</protein>
<dbReference type="Gene3D" id="3.30.70.270">
    <property type="match status" value="2"/>
</dbReference>
<evidence type="ECO:0000256" key="7">
    <source>
        <dbReference type="ARBA" id="ARBA00022918"/>
    </source>
</evidence>
<evidence type="ECO:0000259" key="11">
    <source>
        <dbReference type="PROSITE" id="PS50878"/>
    </source>
</evidence>
<dbReference type="GO" id="GO:0008270">
    <property type="term" value="F:zinc ion binding"/>
    <property type="evidence" value="ECO:0007669"/>
    <property type="project" value="UniProtKB-KW"/>
</dbReference>
<evidence type="ECO:0000256" key="1">
    <source>
        <dbReference type="ARBA" id="ARBA00012493"/>
    </source>
</evidence>
<dbReference type="EC" id="2.7.7.49" evidence="1"/>
<dbReference type="FunFam" id="1.10.340.70:FF:000003">
    <property type="entry name" value="Protein CBG25708"/>
    <property type="match status" value="1"/>
</dbReference>
<keyword evidence="8" id="KW-0479">Metal-binding</keyword>
<dbReference type="InterPro" id="IPR041373">
    <property type="entry name" value="RT_RNaseH"/>
</dbReference>
<dbReference type="SUPFAM" id="SSF56672">
    <property type="entry name" value="DNA/RNA polymerases"/>
    <property type="match status" value="1"/>
</dbReference>
<feature type="region of interest" description="Disordered" evidence="9">
    <location>
        <begin position="22"/>
        <end position="56"/>
    </location>
</feature>
<keyword evidence="4" id="KW-0540">Nuclease</keyword>
<dbReference type="InterPro" id="IPR001878">
    <property type="entry name" value="Znf_CCHC"/>
</dbReference>
<dbReference type="Gene3D" id="2.40.70.10">
    <property type="entry name" value="Acid Proteases"/>
    <property type="match status" value="1"/>
</dbReference>
<dbReference type="PROSITE" id="PS50994">
    <property type="entry name" value="INTEGRASE"/>
    <property type="match status" value="1"/>
</dbReference>
<reference evidence="13" key="1">
    <citation type="submission" date="2019-12" db="EMBL/GenBank/DDBJ databases">
        <title>An insight into the sialome of adult female Ixodes ricinus ticks feeding for 6 days.</title>
        <authorList>
            <person name="Perner J."/>
            <person name="Ribeiro J.M.C."/>
        </authorList>
    </citation>
    <scope>NUCLEOTIDE SEQUENCE</scope>
    <source>
        <strain evidence="13">Semi-engorged</strain>
        <tissue evidence="13">Salivary glands</tissue>
    </source>
</reference>
<dbReference type="Pfam" id="PF00665">
    <property type="entry name" value="rve"/>
    <property type="match status" value="1"/>
</dbReference>
<dbReference type="SUPFAM" id="SSF53098">
    <property type="entry name" value="Ribonuclease H-like"/>
    <property type="match status" value="1"/>
</dbReference>
<dbReference type="InterPro" id="IPR000477">
    <property type="entry name" value="RT_dom"/>
</dbReference>
<dbReference type="GO" id="GO:0003676">
    <property type="term" value="F:nucleic acid binding"/>
    <property type="evidence" value="ECO:0007669"/>
    <property type="project" value="InterPro"/>
</dbReference>
<dbReference type="Pfam" id="PF17917">
    <property type="entry name" value="RT_RNaseH"/>
    <property type="match status" value="1"/>
</dbReference>
<sequence length="949" mass="107073">MDGSSKFGDVYKVALARELAAEQSKELQRQSGPDATDVHRLWDTQDPEQQRQPGTVCSRCGSSAHEPCKCPFLKAKCFKCRREGHIKRMCRGEQSRGKPKSRPNVGPGDVCVVRCNVVAVVPPFTTKLEIAGHEVELEVDTGSAVTLMPEEAYRKILPRGVLKRCDLSLRTYTGEKVNVVGVSDVEVPSSHGKHVLPLVVVRNGNVRLPTLLGRNWLQQIKLDWRSVFAVTAEEKSLQTLKVLFPSVFKKESEAITGFTASLVFKDNVQPVFCKHRTVPFAFRDAVDCELRRMIDDGILSPVKTSDWATPLVIVPKPGGKIRICGDYSVSVNPNLRMEHYPLPMVDELFATFTKCCVFTVLDLRAAYLQLKLDSNARKALTVNTHLGLFEFSRLPYGVSSAPAIFQATMDKILFGLPKVACYIDDLLIGGRNHDECFDNVKRVLERLAKHCVSLNLQKSKFFGGEVKYLGYMLDKHGLQPCPDKVEAVKSAPPPTNVHELRSFLGMLNFYAKFLPDLPALLRPLYDLLEKGPEWLWSKECDECVRKAKELLCSADVLTVHCPSKPVRLTCDASNYGVGAVLTHEVSKGVYRPVEYASRTFTTAEQNYSQVEKEELAIVFAVKKFHKYLFGRRFTLVTDHYPLTTLLKQGQKSTGMAAARIQRWRLLLAEYDFAIVFAKGTSIGHADALSRLPLPAKTEDCNQVNYFSPLDHVPITSWTVQEETKKDPLLPRIIELTKRGWPNKVDDPDLISFFQRREALSTDQDFLVWGTRVVIPKALHDVIIRLLHEGHPGASKIKMLARQNVWWNRLDAAIENLVQTCNVCQATQNNSPRAPVQHWPLATRIFERVHLDFTQKDQSNILILVDDHSKWLEAILMSSTTSWHTIEKLQMIFSQFGLPEEVVTDSGPQLVSEEFRSFMRENGILHTTTPPYHPASNRLAFGKSNAQFRR</sequence>
<dbReference type="InterPro" id="IPR043502">
    <property type="entry name" value="DNA/RNA_pol_sf"/>
</dbReference>
<dbReference type="PANTHER" id="PTHR37984:SF5">
    <property type="entry name" value="PROTEIN NYNRIN-LIKE"/>
    <property type="match status" value="1"/>
</dbReference>
<dbReference type="PANTHER" id="PTHR37984">
    <property type="entry name" value="PROTEIN CBG26694"/>
    <property type="match status" value="1"/>
</dbReference>
<evidence type="ECO:0000259" key="12">
    <source>
        <dbReference type="PROSITE" id="PS50994"/>
    </source>
</evidence>
<proteinExistence type="predicted"/>
<keyword evidence="8" id="KW-0863">Zinc-finger</keyword>
<dbReference type="GO" id="GO:0015074">
    <property type="term" value="P:DNA integration"/>
    <property type="evidence" value="ECO:0007669"/>
    <property type="project" value="InterPro"/>
</dbReference>
<dbReference type="InterPro" id="IPR012337">
    <property type="entry name" value="RNaseH-like_sf"/>
</dbReference>
<feature type="domain" description="Reverse transcriptase" evidence="11">
    <location>
        <begin position="295"/>
        <end position="473"/>
    </location>
</feature>
<keyword evidence="3" id="KW-0548">Nucleotidyltransferase</keyword>
<evidence type="ECO:0000259" key="10">
    <source>
        <dbReference type="PROSITE" id="PS50158"/>
    </source>
</evidence>
<evidence type="ECO:0000256" key="8">
    <source>
        <dbReference type="PROSITE-ProRule" id="PRU00047"/>
    </source>
</evidence>
<dbReference type="PROSITE" id="PS50878">
    <property type="entry name" value="RT_POL"/>
    <property type="match status" value="1"/>
</dbReference>
<dbReference type="FunFam" id="3.10.20.370:FF:000001">
    <property type="entry name" value="Retrovirus-related Pol polyprotein from transposon 17.6-like protein"/>
    <property type="match status" value="1"/>
</dbReference>
<name>A0A6B0VGA0_IXORI</name>
<dbReference type="FunFam" id="3.30.70.270:FF:000063">
    <property type="entry name" value="Zinc knuckle domaincontaining protein"/>
    <property type="match status" value="1"/>
</dbReference>
<dbReference type="GO" id="GO:0003964">
    <property type="term" value="F:RNA-directed DNA polymerase activity"/>
    <property type="evidence" value="ECO:0007669"/>
    <property type="project" value="UniProtKB-KW"/>
</dbReference>
<dbReference type="InterPro" id="IPR001584">
    <property type="entry name" value="Integrase_cat-core"/>
</dbReference>
<organism evidence="13">
    <name type="scientific">Ixodes ricinus</name>
    <name type="common">Common tick</name>
    <name type="synonym">Acarus ricinus</name>
    <dbReference type="NCBI Taxonomy" id="34613"/>
    <lineage>
        <taxon>Eukaryota</taxon>
        <taxon>Metazoa</taxon>
        <taxon>Ecdysozoa</taxon>
        <taxon>Arthropoda</taxon>
        <taxon>Chelicerata</taxon>
        <taxon>Arachnida</taxon>
        <taxon>Acari</taxon>
        <taxon>Parasitiformes</taxon>
        <taxon>Ixodida</taxon>
        <taxon>Ixodoidea</taxon>
        <taxon>Ixodidae</taxon>
        <taxon>Ixodinae</taxon>
        <taxon>Ixodes</taxon>
    </lineage>
</organism>
<keyword evidence="2" id="KW-0808">Transferase</keyword>
<dbReference type="EMBL" id="GIFC01018731">
    <property type="protein sequence ID" value="MXV00815.1"/>
    <property type="molecule type" value="Transcribed_RNA"/>
</dbReference>
<keyword evidence="7" id="KW-0695">RNA-directed DNA polymerase</keyword>
<dbReference type="InterPro" id="IPR050951">
    <property type="entry name" value="Retrovirus_Pol_polyprotein"/>
</dbReference>
<dbReference type="CDD" id="cd01647">
    <property type="entry name" value="RT_LTR"/>
    <property type="match status" value="1"/>
</dbReference>
<evidence type="ECO:0000256" key="3">
    <source>
        <dbReference type="ARBA" id="ARBA00022695"/>
    </source>
</evidence>
<evidence type="ECO:0000256" key="2">
    <source>
        <dbReference type="ARBA" id="ARBA00022679"/>
    </source>
</evidence>
<dbReference type="PROSITE" id="PS50158">
    <property type="entry name" value="ZF_CCHC"/>
    <property type="match status" value="1"/>
</dbReference>
<keyword evidence="6" id="KW-0378">Hydrolase</keyword>
<dbReference type="InterPro" id="IPR021109">
    <property type="entry name" value="Peptidase_aspartic_dom_sf"/>
</dbReference>
<dbReference type="Gene3D" id="3.10.10.10">
    <property type="entry name" value="HIV Type 1 Reverse Transcriptase, subunit A, domain 1"/>
    <property type="match status" value="1"/>
</dbReference>
<dbReference type="GO" id="GO:0004519">
    <property type="term" value="F:endonuclease activity"/>
    <property type="evidence" value="ECO:0007669"/>
    <property type="project" value="UniProtKB-KW"/>
</dbReference>
<keyword evidence="8" id="KW-0862">Zinc</keyword>
<dbReference type="GO" id="GO:0016787">
    <property type="term" value="F:hydrolase activity"/>
    <property type="evidence" value="ECO:0007669"/>
    <property type="project" value="UniProtKB-KW"/>
</dbReference>
<dbReference type="Pfam" id="PF17921">
    <property type="entry name" value="Integrase_H2C2"/>
    <property type="match status" value="1"/>
</dbReference>
<evidence type="ECO:0000256" key="4">
    <source>
        <dbReference type="ARBA" id="ARBA00022722"/>
    </source>
</evidence>
<dbReference type="InterPro" id="IPR036397">
    <property type="entry name" value="RNaseH_sf"/>
</dbReference>
<dbReference type="InterPro" id="IPR043128">
    <property type="entry name" value="Rev_trsase/Diguanyl_cyclase"/>
</dbReference>
<dbReference type="SUPFAM" id="SSF50630">
    <property type="entry name" value="Acid proteases"/>
    <property type="match status" value="1"/>
</dbReference>
<evidence type="ECO:0000256" key="5">
    <source>
        <dbReference type="ARBA" id="ARBA00022759"/>
    </source>
</evidence>
<dbReference type="InterPro" id="IPR041588">
    <property type="entry name" value="Integrase_H2C2"/>
</dbReference>
<accession>A0A6B0VGA0</accession>
<dbReference type="AlphaFoldDB" id="A0A6B0VGA0"/>
<dbReference type="CDD" id="cd09274">
    <property type="entry name" value="RNase_HI_RT_Ty3"/>
    <property type="match status" value="1"/>
</dbReference>
<evidence type="ECO:0000313" key="13">
    <source>
        <dbReference type="EMBL" id="MXV00815.1"/>
    </source>
</evidence>
<feature type="domain" description="Integrase catalytic" evidence="12">
    <location>
        <begin position="835"/>
        <end position="936"/>
    </location>
</feature>